<evidence type="ECO:0000256" key="4">
    <source>
        <dbReference type="ARBA" id="ARBA00023136"/>
    </source>
</evidence>
<comment type="subcellular location">
    <subcellularLocation>
        <location evidence="1">Membrane</location>
    </subcellularLocation>
</comment>
<gene>
    <name evidence="7" type="ORF">SAMN05216210_3492</name>
</gene>
<keyword evidence="3 5" id="KW-1133">Transmembrane helix</keyword>
<evidence type="ECO:0000256" key="5">
    <source>
        <dbReference type="SAM" id="Phobius"/>
    </source>
</evidence>
<feature type="transmembrane region" description="Helical" evidence="5">
    <location>
        <begin position="91"/>
        <end position="108"/>
    </location>
</feature>
<proteinExistence type="predicted"/>
<dbReference type="RefSeq" id="WP_331457070.1">
    <property type="nucleotide sequence ID" value="NZ_LT629787.1"/>
</dbReference>
<feature type="transmembrane region" description="Helical" evidence="5">
    <location>
        <begin position="55"/>
        <end position="79"/>
    </location>
</feature>
<evidence type="ECO:0000313" key="7">
    <source>
        <dbReference type="EMBL" id="SDU38155.1"/>
    </source>
</evidence>
<evidence type="ECO:0000259" key="6">
    <source>
        <dbReference type="Pfam" id="PF13664"/>
    </source>
</evidence>
<dbReference type="Proteomes" id="UP000243924">
    <property type="component" value="Chromosome I"/>
</dbReference>
<organism evidence="7 8">
    <name type="scientific">Halopseudomonas salegens</name>
    <dbReference type="NCBI Taxonomy" id="1434072"/>
    <lineage>
        <taxon>Bacteria</taxon>
        <taxon>Pseudomonadati</taxon>
        <taxon>Pseudomonadota</taxon>
        <taxon>Gammaproteobacteria</taxon>
        <taxon>Pseudomonadales</taxon>
        <taxon>Pseudomonadaceae</taxon>
        <taxon>Halopseudomonas</taxon>
    </lineage>
</organism>
<dbReference type="GO" id="GO:0016020">
    <property type="term" value="C:membrane"/>
    <property type="evidence" value="ECO:0007669"/>
    <property type="project" value="UniProtKB-SubCell"/>
</dbReference>
<keyword evidence="8" id="KW-1185">Reference proteome</keyword>
<evidence type="ECO:0000256" key="3">
    <source>
        <dbReference type="ARBA" id="ARBA00022989"/>
    </source>
</evidence>
<evidence type="ECO:0000256" key="2">
    <source>
        <dbReference type="ARBA" id="ARBA00022692"/>
    </source>
</evidence>
<keyword evidence="2 5" id="KW-0812">Transmembrane</keyword>
<name>A0A1H2I2H0_9GAMM</name>
<evidence type="ECO:0000313" key="8">
    <source>
        <dbReference type="Proteomes" id="UP000243924"/>
    </source>
</evidence>
<dbReference type="STRING" id="1434072.SAMN05216210_3492"/>
<keyword evidence="4 5" id="KW-0472">Membrane</keyword>
<dbReference type="Pfam" id="PF13664">
    <property type="entry name" value="DUF4149"/>
    <property type="match status" value="1"/>
</dbReference>
<feature type="domain" description="TMEM205-like" evidence="6">
    <location>
        <begin position="20"/>
        <end position="108"/>
    </location>
</feature>
<reference evidence="8" key="1">
    <citation type="submission" date="2016-10" db="EMBL/GenBank/DDBJ databases">
        <authorList>
            <person name="Varghese N."/>
            <person name="Submissions S."/>
        </authorList>
    </citation>
    <scope>NUCLEOTIDE SEQUENCE [LARGE SCALE GENOMIC DNA]</scope>
    <source>
        <strain evidence="8">CECT 8338</strain>
    </source>
</reference>
<evidence type="ECO:0000256" key="1">
    <source>
        <dbReference type="ARBA" id="ARBA00004370"/>
    </source>
</evidence>
<dbReference type="EMBL" id="LT629787">
    <property type="protein sequence ID" value="SDU38155.1"/>
    <property type="molecule type" value="Genomic_DNA"/>
</dbReference>
<dbReference type="AlphaFoldDB" id="A0A1H2I2H0"/>
<feature type="transmembrane region" description="Helical" evidence="5">
    <location>
        <begin position="15"/>
        <end position="35"/>
    </location>
</feature>
<accession>A0A1H2I2H0</accession>
<dbReference type="InterPro" id="IPR025423">
    <property type="entry name" value="TMEM205-like"/>
</dbReference>
<feature type="transmembrane region" description="Helical" evidence="5">
    <location>
        <begin position="114"/>
        <end position="131"/>
    </location>
</feature>
<protein>
    <recommendedName>
        <fullName evidence="6">TMEM205-like domain-containing protein</fullName>
    </recommendedName>
</protein>
<sequence>MSTPAAMPGLRGGRIAWQLSQTLWVGGAWVLHFVLMPALQQYGLAPRLQQDLAEYLYPLMTGFAAVCIALQLALVAWLLRRRFWSDLRAQLLLLAAVACAAFFVLRGLGEVDYLSGLAYLVMAFAGLVLLLQRRPDEE</sequence>